<feature type="transmembrane region" description="Helical" evidence="2">
    <location>
        <begin position="353"/>
        <end position="375"/>
    </location>
</feature>
<feature type="region of interest" description="Disordered" evidence="1">
    <location>
        <begin position="280"/>
        <end position="322"/>
    </location>
</feature>
<name>A0A917RDF4_9ACTN</name>
<comment type="caution">
    <text evidence="3">The sequence shown here is derived from an EMBL/GenBank/DDBJ whole genome shotgun (WGS) entry which is preliminary data.</text>
</comment>
<keyword evidence="2" id="KW-0812">Transmembrane</keyword>
<feature type="transmembrane region" description="Helical" evidence="2">
    <location>
        <begin position="174"/>
        <end position="195"/>
    </location>
</feature>
<keyword evidence="2" id="KW-1133">Transmembrane helix</keyword>
<dbReference type="EMBL" id="BMNT01000030">
    <property type="protein sequence ID" value="GGL02847.1"/>
    <property type="molecule type" value="Genomic_DNA"/>
</dbReference>
<evidence type="ECO:0000256" key="1">
    <source>
        <dbReference type="SAM" id="MobiDB-lite"/>
    </source>
</evidence>
<reference evidence="3" key="1">
    <citation type="journal article" date="2014" name="Int. J. Syst. Evol. Microbiol.">
        <title>Complete genome sequence of Corynebacterium casei LMG S-19264T (=DSM 44701T), isolated from a smear-ripened cheese.</title>
        <authorList>
            <consortium name="US DOE Joint Genome Institute (JGI-PGF)"/>
            <person name="Walter F."/>
            <person name="Albersmeier A."/>
            <person name="Kalinowski J."/>
            <person name="Ruckert C."/>
        </authorList>
    </citation>
    <scope>NUCLEOTIDE SEQUENCE</scope>
    <source>
        <strain evidence="3">JCM 13064</strain>
    </source>
</reference>
<dbReference type="RefSeq" id="WP_189165575.1">
    <property type="nucleotide sequence ID" value="NZ_BMNT01000030.1"/>
</dbReference>
<feature type="transmembrane region" description="Helical" evidence="2">
    <location>
        <begin position="21"/>
        <end position="43"/>
    </location>
</feature>
<evidence type="ECO:0000313" key="4">
    <source>
        <dbReference type="Proteomes" id="UP000645217"/>
    </source>
</evidence>
<gene>
    <name evidence="3" type="ORF">GCM10007964_51140</name>
</gene>
<dbReference type="Proteomes" id="UP000645217">
    <property type="component" value="Unassembled WGS sequence"/>
</dbReference>
<reference evidence="3" key="2">
    <citation type="submission" date="2020-09" db="EMBL/GenBank/DDBJ databases">
        <authorList>
            <person name="Sun Q."/>
            <person name="Ohkuma M."/>
        </authorList>
    </citation>
    <scope>NUCLEOTIDE SEQUENCE</scope>
    <source>
        <strain evidence="3">JCM 13064</strain>
    </source>
</reference>
<keyword evidence="4" id="KW-1185">Reference proteome</keyword>
<evidence type="ECO:0000313" key="3">
    <source>
        <dbReference type="EMBL" id="GGL02847.1"/>
    </source>
</evidence>
<feature type="transmembrane region" description="Helical" evidence="2">
    <location>
        <begin position="201"/>
        <end position="219"/>
    </location>
</feature>
<evidence type="ECO:0000256" key="2">
    <source>
        <dbReference type="SAM" id="Phobius"/>
    </source>
</evidence>
<organism evidence="3 4">
    <name type="scientific">Sphaerisporangium melleum</name>
    <dbReference type="NCBI Taxonomy" id="321316"/>
    <lineage>
        <taxon>Bacteria</taxon>
        <taxon>Bacillati</taxon>
        <taxon>Actinomycetota</taxon>
        <taxon>Actinomycetes</taxon>
        <taxon>Streptosporangiales</taxon>
        <taxon>Streptosporangiaceae</taxon>
        <taxon>Sphaerisporangium</taxon>
    </lineage>
</organism>
<dbReference type="AlphaFoldDB" id="A0A917RDF4"/>
<proteinExistence type="predicted"/>
<keyword evidence="2" id="KW-0472">Membrane</keyword>
<protein>
    <submittedName>
        <fullName evidence="3">Uncharacterized protein</fullName>
    </submittedName>
</protein>
<sequence>MGGLVEAASGVADRRLLTTTFLPVLLFLGALAAVAVAGVGPAAATRWWSALGTQVQVTASGLVLAATLLLSQLIALHRVGLIRIYEGYWDALPYGRRLAERCRLRFTAADDQRWYLYPADEARLMPTMLGNILRGAEDHSRERYAIDGVTAWPRLYPALPDTFRQVFASASADLDLMITVSGLGLAFSLLGGALGAFLLPWYSALLCCWIGLFTAWWGYRGAVRAAEPYGELFRAAFDVHRWTLLDTMGLRRPTEYRAEAEQWRQLDKLWTAGAPDSDHAASLGFPTPTTGEPAPAQAKPPASGRPALVAGEPDSGTGETVPEAVPAVTSAGEPVAAAGTPALDGSQMRSLRLAPWLVAAAAMLGLLVVAGNLVIRTVTSPAHPRAVRALAPYRVLTAADVEGPSAADAVGRYPLRNVAEDAPLGPDVLGPRLPPGAADGRAVVSLRPKPGRLFADAAARGTTAALRLVPTATSRGRTGTPLILPEVTVLDLPGDGRTGLVVAVPAERLTALLGALADSDVYLVTTLR</sequence>
<accession>A0A917RDF4</accession>
<feature type="transmembrane region" description="Helical" evidence="2">
    <location>
        <begin position="55"/>
        <end position="76"/>
    </location>
</feature>